<dbReference type="Proteomes" id="UP000248329">
    <property type="component" value="Unassembled WGS sequence"/>
</dbReference>
<comment type="caution">
    <text evidence="1">The sequence shown here is derived from an EMBL/GenBank/DDBJ whole genome shotgun (WGS) entry which is preliminary data.</text>
</comment>
<reference evidence="1" key="1">
    <citation type="submission" date="2018-01" db="EMBL/GenBank/DDBJ databases">
        <authorList>
            <person name="Krukenberg V."/>
        </authorList>
    </citation>
    <scope>NUCLEOTIDE SEQUENCE</scope>
    <source>
        <strain evidence="1">E20ANME2</strain>
    </source>
</reference>
<dbReference type="EMBL" id="PQXF01000001">
    <property type="protein sequence ID" value="PXF62126.1"/>
    <property type="molecule type" value="Genomic_DNA"/>
</dbReference>
<gene>
    <name evidence="1" type="ORF">C4B59_00500</name>
</gene>
<organism evidence="1 2">
    <name type="scientific">Candidatus Methanogaster sp</name>
    <dbReference type="NCBI Taxonomy" id="3386292"/>
    <lineage>
        <taxon>Archaea</taxon>
        <taxon>Methanobacteriati</taxon>
        <taxon>Methanobacteriota</taxon>
        <taxon>Stenosarchaea group</taxon>
        <taxon>Methanomicrobia</taxon>
        <taxon>Methanosarcinales</taxon>
        <taxon>ANME-2 cluster</taxon>
        <taxon>Candidatus Methanogasteraceae</taxon>
        <taxon>Candidatus Methanogaster</taxon>
    </lineage>
</organism>
<accession>A0AC61L6U3</accession>
<protein>
    <submittedName>
        <fullName evidence="1">Uncharacterized protein</fullName>
    </submittedName>
</protein>
<sequence>MKYMIMIEHNNPKKNQLVRGGDSQMTKTKDMIEKVWWAIPPAIIVFIFYPVFITITDGRYSPGKCVFWLRYLFFSPVGRIYVVCTFGFMGIGYYVTRGKTLALRVAIPTILSVVGFFAGIFMALIIAGSEGAY</sequence>
<evidence type="ECO:0000313" key="2">
    <source>
        <dbReference type="Proteomes" id="UP000248329"/>
    </source>
</evidence>
<evidence type="ECO:0000313" key="1">
    <source>
        <dbReference type="EMBL" id="PXF62126.1"/>
    </source>
</evidence>
<proteinExistence type="predicted"/>
<name>A0AC61L6U3_9EURY</name>